<dbReference type="Proteomes" id="UP000507470">
    <property type="component" value="Unassembled WGS sequence"/>
</dbReference>
<dbReference type="GO" id="GO:0016020">
    <property type="term" value="C:membrane"/>
    <property type="evidence" value="ECO:0007669"/>
    <property type="project" value="UniProtKB-SubCell"/>
</dbReference>
<feature type="transmembrane region" description="Helical" evidence="5">
    <location>
        <begin position="293"/>
        <end position="316"/>
    </location>
</feature>
<name>A0A6J8BNJ5_MYTCO</name>
<evidence type="ECO:0000256" key="3">
    <source>
        <dbReference type="ARBA" id="ARBA00022989"/>
    </source>
</evidence>
<evidence type="ECO:0000256" key="2">
    <source>
        <dbReference type="ARBA" id="ARBA00022692"/>
    </source>
</evidence>
<dbReference type="Gene3D" id="2.70.170.10">
    <property type="entry name" value="Neurotransmitter-gated ion-channel ligand-binding domain"/>
    <property type="match status" value="1"/>
</dbReference>
<dbReference type="GO" id="GO:0004888">
    <property type="term" value="F:transmembrane signaling receptor activity"/>
    <property type="evidence" value="ECO:0007669"/>
    <property type="project" value="InterPro"/>
</dbReference>
<feature type="domain" description="Neurotransmitter-gated ion-channel transmembrane" evidence="8">
    <location>
        <begin position="236"/>
        <end position="442"/>
    </location>
</feature>
<sequence length="453" mass="52092">MFLLILFLFSLLPFLGRSYDISDEGKLRSILFKDYVTGALPTARTSDPVHIGVKLYLKTVYNLDTKNQKLSSKVHILASWKDNSLKWNETLYSGLNRLLIPLSDIWKPDIVLINLMEDKMMFESKGEVLLDSKGIVSWSAYLNLDTFCRIDTTFYPFDEQTCDIVFSKQYTSDPYQYLWHNDSNNITEGYVSNGEWNIKDIQRLNNTKHIDLGTFTDIIFRVDMERKTKYYYWIYVVPMISLATVDVLTFCLPVKSQEKLNICLFVFLSLVYLVTTVNQSMPSTSDDISKFGTLLWCFILISGLIILINILIITMVHRKWAKFISKISKGSQKKNTNEDDPSLGNKKGNIDIDITENAPSIQSPTCGDISETVSPQDVDIQTECLDNKGTTSSTITKRDPVNQNTKVREKKSETKEIKEKWHFVATIIDFICFFVFPFAFFASYWILLGKCIP</sequence>
<keyword evidence="2 5" id="KW-0812">Transmembrane</keyword>
<dbReference type="InterPro" id="IPR006201">
    <property type="entry name" value="Neur_channel"/>
</dbReference>
<feature type="signal peptide" evidence="6">
    <location>
        <begin position="1"/>
        <end position="18"/>
    </location>
</feature>
<dbReference type="OrthoDB" id="6123245at2759"/>
<dbReference type="Pfam" id="PF02932">
    <property type="entry name" value="Neur_chan_memb"/>
    <property type="match status" value="1"/>
</dbReference>
<evidence type="ECO:0000259" key="8">
    <source>
        <dbReference type="Pfam" id="PF02932"/>
    </source>
</evidence>
<dbReference type="InterPro" id="IPR038050">
    <property type="entry name" value="Neuro_actylchol_rec"/>
</dbReference>
<gene>
    <name evidence="9" type="ORF">MCOR_20286</name>
</gene>
<protein>
    <submittedName>
        <fullName evidence="9">CHRNN</fullName>
    </submittedName>
</protein>
<proteinExistence type="predicted"/>
<dbReference type="Gene3D" id="1.20.58.390">
    <property type="entry name" value="Neurotransmitter-gated ion-channel transmembrane domain"/>
    <property type="match status" value="1"/>
</dbReference>
<evidence type="ECO:0000256" key="6">
    <source>
        <dbReference type="SAM" id="SignalP"/>
    </source>
</evidence>
<accession>A0A6J8BNJ5</accession>
<dbReference type="FunFam" id="2.70.170.10:FF:000028">
    <property type="entry name" value="AcetylCholine Receptor"/>
    <property type="match status" value="1"/>
</dbReference>
<organism evidence="9 10">
    <name type="scientific">Mytilus coruscus</name>
    <name type="common">Sea mussel</name>
    <dbReference type="NCBI Taxonomy" id="42192"/>
    <lineage>
        <taxon>Eukaryota</taxon>
        <taxon>Metazoa</taxon>
        <taxon>Spiralia</taxon>
        <taxon>Lophotrochozoa</taxon>
        <taxon>Mollusca</taxon>
        <taxon>Bivalvia</taxon>
        <taxon>Autobranchia</taxon>
        <taxon>Pteriomorphia</taxon>
        <taxon>Mytilida</taxon>
        <taxon>Mytiloidea</taxon>
        <taxon>Mytilidae</taxon>
        <taxon>Mytilinae</taxon>
        <taxon>Mytilus</taxon>
    </lineage>
</organism>
<dbReference type="SUPFAM" id="SSF63712">
    <property type="entry name" value="Nicotinic receptor ligand binding domain-like"/>
    <property type="match status" value="1"/>
</dbReference>
<reference evidence="9 10" key="1">
    <citation type="submission" date="2020-06" db="EMBL/GenBank/DDBJ databases">
        <authorList>
            <person name="Li R."/>
            <person name="Bekaert M."/>
        </authorList>
    </citation>
    <scope>NUCLEOTIDE SEQUENCE [LARGE SCALE GENOMIC DNA]</scope>
    <source>
        <strain evidence="10">wild</strain>
    </source>
</reference>
<dbReference type="PRINTS" id="PR00252">
    <property type="entry name" value="NRIONCHANNEL"/>
</dbReference>
<dbReference type="InterPro" id="IPR006029">
    <property type="entry name" value="Neurotrans-gated_channel_TM"/>
</dbReference>
<evidence type="ECO:0000256" key="5">
    <source>
        <dbReference type="SAM" id="Phobius"/>
    </source>
</evidence>
<dbReference type="Pfam" id="PF02931">
    <property type="entry name" value="Neur_chan_LBD"/>
    <property type="match status" value="1"/>
</dbReference>
<feature type="transmembrane region" description="Helical" evidence="5">
    <location>
        <begin position="262"/>
        <end position="281"/>
    </location>
</feature>
<feature type="transmembrane region" description="Helical" evidence="5">
    <location>
        <begin position="230"/>
        <end position="250"/>
    </location>
</feature>
<evidence type="ECO:0000259" key="7">
    <source>
        <dbReference type="Pfam" id="PF02931"/>
    </source>
</evidence>
<dbReference type="InterPro" id="IPR036734">
    <property type="entry name" value="Neur_chan_lig-bd_sf"/>
</dbReference>
<evidence type="ECO:0000313" key="10">
    <source>
        <dbReference type="Proteomes" id="UP000507470"/>
    </source>
</evidence>
<evidence type="ECO:0000313" key="9">
    <source>
        <dbReference type="EMBL" id="CAC5384670.1"/>
    </source>
</evidence>
<feature type="chain" id="PRO_5026981996" evidence="6">
    <location>
        <begin position="19"/>
        <end position="453"/>
    </location>
</feature>
<keyword evidence="6" id="KW-0732">Signal</keyword>
<dbReference type="CDD" id="cd18989">
    <property type="entry name" value="LGIC_ECD_cation"/>
    <property type="match status" value="1"/>
</dbReference>
<dbReference type="AlphaFoldDB" id="A0A6J8BNJ5"/>
<dbReference type="EMBL" id="CACVKT020003601">
    <property type="protein sequence ID" value="CAC5384670.1"/>
    <property type="molecule type" value="Genomic_DNA"/>
</dbReference>
<evidence type="ECO:0000256" key="1">
    <source>
        <dbReference type="ARBA" id="ARBA00004141"/>
    </source>
</evidence>
<feature type="domain" description="Neurotransmitter-gated ion-channel ligand-binding" evidence="7">
    <location>
        <begin position="27"/>
        <end position="228"/>
    </location>
</feature>
<dbReference type="SUPFAM" id="SSF90112">
    <property type="entry name" value="Neurotransmitter-gated ion-channel transmembrane pore"/>
    <property type="match status" value="1"/>
</dbReference>
<evidence type="ECO:0000256" key="4">
    <source>
        <dbReference type="ARBA" id="ARBA00023136"/>
    </source>
</evidence>
<dbReference type="InterPro" id="IPR036719">
    <property type="entry name" value="Neuro-gated_channel_TM_sf"/>
</dbReference>
<dbReference type="PANTHER" id="PTHR18945">
    <property type="entry name" value="NEUROTRANSMITTER GATED ION CHANNEL"/>
    <property type="match status" value="1"/>
</dbReference>
<dbReference type="InterPro" id="IPR006202">
    <property type="entry name" value="Neur_chan_lig-bd"/>
</dbReference>
<feature type="transmembrane region" description="Helical" evidence="5">
    <location>
        <begin position="421"/>
        <end position="447"/>
    </location>
</feature>
<comment type="subcellular location">
    <subcellularLocation>
        <location evidence="1">Membrane</location>
        <topology evidence="1">Multi-pass membrane protein</topology>
    </subcellularLocation>
</comment>
<keyword evidence="3 5" id="KW-1133">Transmembrane helix</keyword>
<keyword evidence="4 5" id="KW-0472">Membrane</keyword>
<dbReference type="GO" id="GO:0005230">
    <property type="term" value="F:extracellular ligand-gated monoatomic ion channel activity"/>
    <property type="evidence" value="ECO:0007669"/>
    <property type="project" value="InterPro"/>
</dbReference>
<keyword evidence="10" id="KW-1185">Reference proteome</keyword>